<feature type="compositionally biased region" description="Basic and acidic residues" evidence="1">
    <location>
        <begin position="297"/>
        <end position="310"/>
    </location>
</feature>
<name>A0A2J6S4R8_HYAVF</name>
<sequence length="323" mass="37018">MFPPFDVTLTVYIWQKYLEEIKYSMVAELQKVVIEEMSILEFASEMYRKQRVQQRRQLNGSQIRNLFATALASAKYEYTSKDKVQIPRSAENGECIVLDKGVFERAASSSLNIDDFMLAEIWTESSYSTSSSLQGHVEKNVNLTQDRFLDEDDSLDELETDNLAFGNLTAEGSTLQDFPAEDRPLDASQAKDEFVSRLAALPSWITVEENELNSIVEYFRNRWRPWARTSTLRGMDKTIRLVIIIAMHDAIPEAERDYGTKQNSVDNIALKEYHFEVAVSMEENFWSDLGETWGGNKEQRAPRFGVRSDDYPEAGRISPQTIG</sequence>
<proteinExistence type="predicted"/>
<evidence type="ECO:0000313" key="3">
    <source>
        <dbReference type="Proteomes" id="UP000235786"/>
    </source>
</evidence>
<evidence type="ECO:0000313" key="2">
    <source>
        <dbReference type="EMBL" id="PMD45762.1"/>
    </source>
</evidence>
<dbReference type="Proteomes" id="UP000235786">
    <property type="component" value="Unassembled WGS sequence"/>
</dbReference>
<protein>
    <submittedName>
        <fullName evidence="2">Uncharacterized protein</fullName>
    </submittedName>
</protein>
<feature type="region of interest" description="Disordered" evidence="1">
    <location>
        <begin position="297"/>
        <end position="323"/>
    </location>
</feature>
<gene>
    <name evidence="2" type="ORF">L207DRAFT_259733</name>
</gene>
<reference evidence="2 3" key="1">
    <citation type="submission" date="2016-04" db="EMBL/GenBank/DDBJ databases">
        <title>A degradative enzymes factory behind the ericoid mycorrhizal symbiosis.</title>
        <authorList>
            <consortium name="DOE Joint Genome Institute"/>
            <person name="Martino E."/>
            <person name="Morin E."/>
            <person name="Grelet G."/>
            <person name="Kuo A."/>
            <person name="Kohler A."/>
            <person name="Daghino S."/>
            <person name="Barry K."/>
            <person name="Choi C."/>
            <person name="Cichocki N."/>
            <person name="Clum A."/>
            <person name="Copeland A."/>
            <person name="Hainaut M."/>
            <person name="Haridas S."/>
            <person name="Labutti K."/>
            <person name="Lindquist E."/>
            <person name="Lipzen A."/>
            <person name="Khouja H.-R."/>
            <person name="Murat C."/>
            <person name="Ohm R."/>
            <person name="Olson A."/>
            <person name="Spatafora J."/>
            <person name="Veneault-Fourrey C."/>
            <person name="Henrissat B."/>
            <person name="Grigoriev I."/>
            <person name="Martin F."/>
            <person name="Perotto S."/>
        </authorList>
    </citation>
    <scope>NUCLEOTIDE SEQUENCE [LARGE SCALE GENOMIC DNA]</scope>
    <source>
        <strain evidence="2 3">F</strain>
    </source>
</reference>
<organism evidence="2 3">
    <name type="scientific">Hyaloscypha variabilis (strain UAMH 11265 / GT02V1 / F)</name>
    <name type="common">Meliniomyces variabilis</name>
    <dbReference type="NCBI Taxonomy" id="1149755"/>
    <lineage>
        <taxon>Eukaryota</taxon>
        <taxon>Fungi</taxon>
        <taxon>Dikarya</taxon>
        <taxon>Ascomycota</taxon>
        <taxon>Pezizomycotina</taxon>
        <taxon>Leotiomycetes</taxon>
        <taxon>Helotiales</taxon>
        <taxon>Hyaloscyphaceae</taxon>
        <taxon>Hyaloscypha</taxon>
        <taxon>Hyaloscypha variabilis</taxon>
    </lineage>
</organism>
<accession>A0A2J6S4R8</accession>
<dbReference type="EMBL" id="KZ613940">
    <property type="protein sequence ID" value="PMD45762.1"/>
    <property type="molecule type" value="Genomic_DNA"/>
</dbReference>
<evidence type="ECO:0000256" key="1">
    <source>
        <dbReference type="SAM" id="MobiDB-lite"/>
    </source>
</evidence>
<dbReference type="AlphaFoldDB" id="A0A2J6S4R8"/>
<keyword evidence="3" id="KW-1185">Reference proteome</keyword>